<name>A0A7L4MHL7_GLAPT</name>
<evidence type="ECO:0000256" key="3">
    <source>
        <dbReference type="ARBA" id="ARBA00022525"/>
    </source>
</evidence>
<dbReference type="GO" id="GO:0042742">
    <property type="term" value="P:defense response to bacterium"/>
    <property type="evidence" value="ECO:0007669"/>
    <property type="project" value="UniProtKB-KW"/>
</dbReference>
<evidence type="ECO:0000259" key="10">
    <source>
        <dbReference type="Pfam" id="PF00711"/>
    </source>
</evidence>
<dbReference type="PANTHER" id="PTHR20515:SF20">
    <property type="entry name" value="GALLINACIN-1-RELATED"/>
    <property type="match status" value="1"/>
</dbReference>
<keyword evidence="3" id="KW-0964">Secreted</keyword>
<evidence type="ECO:0000313" key="11">
    <source>
        <dbReference type="EMBL" id="NXY77187.1"/>
    </source>
</evidence>
<comment type="similarity">
    <text evidence="2">Belongs to the beta-defensin family.</text>
</comment>
<feature type="non-terminal residue" evidence="11">
    <location>
        <position position="1"/>
    </location>
</feature>
<feature type="signal peptide" evidence="9">
    <location>
        <begin position="1"/>
        <end position="20"/>
    </location>
</feature>
<keyword evidence="8" id="KW-1015">Disulfide bond</keyword>
<dbReference type="GO" id="GO:0005615">
    <property type="term" value="C:extracellular space"/>
    <property type="evidence" value="ECO:0007669"/>
    <property type="project" value="TreeGrafter"/>
</dbReference>
<evidence type="ECO:0000256" key="9">
    <source>
        <dbReference type="SAM" id="SignalP"/>
    </source>
</evidence>
<comment type="subcellular location">
    <subcellularLocation>
        <location evidence="1">Secreted</location>
    </subcellularLocation>
</comment>
<evidence type="ECO:0000256" key="2">
    <source>
        <dbReference type="ARBA" id="ARBA00007371"/>
    </source>
</evidence>
<sequence length="62" mass="7148">MRILFLLFLFFLLLVQGAAGSSLAPGNKKQCERQKGFCGFLKCPFLFRIDGKCSRFFFCCKR</sequence>
<dbReference type="Proteomes" id="UP000583049">
    <property type="component" value="Unassembled WGS sequence"/>
</dbReference>
<evidence type="ECO:0000256" key="8">
    <source>
        <dbReference type="ARBA" id="ARBA00023157"/>
    </source>
</evidence>
<organism evidence="11 12">
    <name type="scientific">Glareola pratincola</name>
    <name type="common">Collared pratincole</name>
    <name type="synonym">Hirundo pratincola</name>
    <dbReference type="NCBI Taxonomy" id="43316"/>
    <lineage>
        <taxon>Eukaryota</taxon>
        <taxon>Metazoa</taxon>
        <taxon>Chordata</taxon>
        <taxon>Craniata</taxon>
        <taxon>Vertebrata</taxon>
        <taxon>Euteleostomi</taxon>
        <taxon>Archelosauria</taxon>
        <taxon>Archosauria</taxon>
        <taxon>Dinosauria</taxon>
        <taxon>Saurischia</taxon>
        <taxon>Theropoda</taxon>
        <taxon>Coelurosauria</taxon>
        <taxon>Aves</taxon>
        <taxon>Neognathae</taxon>
        <taxon>Neoaves</taxon>
        <taxon>Charadriiformes</taxon>
        <taxon>Glareolidae</taxon>
        <taxon>Glareola</taxon>
    </lineage>
</organism>
<gene>
    <name evidence="11" type="primary">Amp1</name>
    <name evidence="11" type="ORF">GLAPRA_R06856</name>
</gene>
<keyword evidence="5 9" id="KW-0732">Signal</keyword>
<dbReference type="SUPFAM" id="SSF57392">
    <property type="entry name" value="Defensin-like"/>
    <property type="match status" value="1"/>
</dbReference>
<feature type="domain" description="Beta-defensin-like" evidence="10">
    <location>
        <begin position="27"/>
        <end position="61"/>
    </location>
</feature>
<evidence type="ECO:0000256" key="7">
    <source>
        <dbReference type="ARBA" id="ARBA00023022"/>
    </source>
</evidence>
<keyword evidence="7" id="KW-0044">Antibiotic</keyword>
<evidence type="ECO:0000313" key="12">
    <source>
        <dbReference type="Proteomes" id="UP000583049"/>
    </source>
</evidence>
<protein>
    <submittedName>
        <fullName evidence="11">AMP1 protein</fullName>
    </submittedName>
</protein>
<dbReference type="Pfam" id="PF00711">
    <property type="entry name" value="Defensin_beta"/>
    <property type="match status" value="1"/>
</dbReference>
<accession>A0A7L4MHL7</accession>
<dbReference type="GO" id="GO:0060326">
    <property type="term" value="P:cell chemotaxis"/>
    <property type="evidence" value="ECO:0007669"/>
    <property type="project" value="TreeGrafter"/>
</dbReference>
<evidence type="ECO:0000256" key="4">
    <source>
        <dbReference type="ARBA" id="ARBA00022529"/>
    </source>
</evidence>
<evidence type="ECO:0000256" key="5">
    <source>
        <dbReference type="ARBA" id="ARBA00022729"/>
    </source>
</evidence>
<dbReference type="GO" id="GO:0042056">
    <property type="term" value="F:chemoattractant activity"/>
    <property type="evidence" value="ECO:0007669"/>
    <property type="project" value="TreeGrafter"/>
</dbReference>
<evidence type="ECO:0000256" key="6">
    <source>
        <dbReference type="ARBA" id="ARBA00022940"/>
    </source>
</evidence>
<proteinExistence type="inferred from homology"/>
<evidence type="ECO:0000256" key="1">
    <source>
        <dbReference type="ARBA" id="ARBA00004613"/>
    </source>
</evidence>
<keyword evidence="12" id="KW-1185">Reference proteome</keyword>
<dbReference type="AlphaFoldDB" id="A0A7L4MHL7"/>
<keyword evidence="4" id="KW-0929">Antimicrobial</keyword>
<dbReference type="GO" id="GO:0031731">
    <property type="term" value="F:CCR6 chemokine receptor binding"/>
    <property type="evidence" value="ECO:0007669"/>
    <property type="project" value="TreeGrafter"/>
</dbReference>
<dbReference type="PANTHER" id="PTHR20515">
    <property type="entry name" value="BETA-DEFENSIN"/>
    <property type="match status" value="1"/>
</dbReference>
<comment type="caution">
    <text evidence="11">The sequence shown here is derived from an EMBL/GenBank/DDBJ whole genome shotgun (WGS) entry which is preliminary data.</text>
</comment>
<keyword evidence="6" id="KW-0211">Defensin</keyword>
<dbReference type="EMBL" id="VWPO01003279">
    <property type="protein sequence ID" value="NXY77187.1"/>
    <property type="molecule type" value="Genomic_DNA"/>
</dbReference>
<reference evidence="11 12" key="1">
    <citation type="submission" date="2019-09" db="EMBL/GenBank/DDBJ databases">
        <title>Bird 10,000 Genomes (B10K) Project - Family phase.</title>
        <authorList>
            <person name="Zhang G."/>
        </authorList>
    </citation>
    <scope>NUCLEOTIDE SEQUENCE [LARGE SCALE GENOMIC DNA]</scope>
    <source>
        <strain evidence="11">B10K-CU-031-08</strain>
        <tissue evidence="11">Muscle</tissue>
    </source>
</reference>
<dbReference type="InterPro" id="IPR001855">
    <property type="entry name" value="Defensin_beta-like"/>
</dbReference>
<feature type="non-terminal residue" evidence="11">
    <location>
        <position position="62"/>
    </location>
</feature>
<feature type="chain" id="PRO_5029657332" evidence="9">
    <location>
        <begin position="21"/>
        <end position="62"/>
    </location>
</feature>